<dbReference type="SMART" id="SM01207">
    <property type="entry name" value="G3P_acyltransf"/>
    <property type="match status" value="1"/>
</dbReference>
<evidence type="ECO:0000256" key="1">
    <source>
        <dbReference type="ARBA" id="ARBA00022475"/>
    </source>
</evidence>
<evidence type="ECO:0000256" key="3">
    <source>
        <dbReference type="ARBA" id="ARBA00022679"/>
    </source>
</evidence>
<dbReference type="PANTHER" id="PTHR30309">
    <property type="entry name" value="INNER MEMBRANE PROTEIN YGIH"/>
    <property type="match status" value="1"/>
</dbReference>
<reference evidence="11" key="1">
    <citation type="journal article" date="2014" name="Front. Microbiol.">
        <title>High frequency of phylogenetically diverse reductive dehalogenase-homologous genes in deep subseafloor sedimentary metagenomes.</title>
        <authorList>
            <person name="Kawai M."/>
            <person name="Futagami T."/>
            <person name="Toyoda A."/>
            <person name="Takaki Y."/>
            <person name="Nishi S."/>
            <person name="Hori S."/>
            <person name="Arai W."/>
            <person name="Tsubouchi T."/>
            <person name="Morono Y."/>
            <person name="Uchiyama I."/>
            <person name="Ito T."/>
            <person name="Fujiyama A."/>
            <person name="Inagaki F."/>
            <person name="Takami H."/>
        </authorList>
    </citation>
    <scope>NUCLEOTIDE SEQUENCE</scope>
    <source>
        <strain evidence="11">Expedition CK06-06</strain>
    </source>
</reference>
<evidence type="ECO:0000256" key="10">
    <source>
        <dbReference type="SAM" id="Phobius"/>
    </source>
</evidence>
<proteinExistence type="predicted"/>
<evidence type="ECO:0008006" key="12">
    <source>
        <dbReference type="Google" id="ProtNLM"/>
    </source>
</evidence>
<keyword evidence="3" id="KW-0808">Transferase</keyword>
<dbReference type="GO" id="GO:0008654">
    <property type="term" value="P:phospholipid biosynthetic process"/>
    <property type="evidence" value="ECO:0007669"/>
    <property type="project" value="UniProtKB-KW"/>
</dbReference>
<feature type="transmembrane region" description="Helical" evidence="10">
    <location>
        <begin position="120"/>
        <end position="142"/>
    </location>
</feature>
<dbReference type="GO" id="GO:0043772">
    <property type="term" value="F:acyl-phosphate glycerol-3-phosphate acyltransferase activity"/>
    <property type="evidence" value="ECO:0007669"/>
    <property type="project" value="InterPro"/>
</dbReference>
<dbReference type="AlphaFoldDB" id="X1P5E5"/>
<name>X1P5E5_9ZZZZ</name>
<accession>X1P5E5</accession>
<sequence>QYGSGKTGATNVLRTAGRKAAAIVAGLDVLKGVLAVLFAGLIIRGNYLVVGEFSLGMLVAQVLAALAAVLGHNFPVFLKFKGGRGVATFFGGLIALCPAVALFGGEVLIIGAGLTRYASIGSIAGVVGTYTILVPLTILSGFPIEYLA</sequence>
<dbReference type="EMBL" id="BARV01041471">
    <property type="protein sequence ID" value="GAI51058.1"/>
    <property type="molecule type" value="Genomic_DNA"/>
</dbReference>
<organism evidence="11">
    <name type="scientific">marine sediment metagenome</name>
    <dbReference type="NCBI Taxonomy" id="412755"/>
    <lineage>
        <taxon>unclassified sequences</taxon>
        <taxon>metagenomes</taxon>
        <taxon>ecological metagenomes</taxon>
    </lineage>
</organism>
<dbReference type="Pfam" id="PF02660">
    <property type="entry name" value="G3P_acyltransf"/>
    <property type="match status" value="1"/>
</dbReference>
<evidence type="ECO:0000256" key="9">
    <source>
        <dbReference type="ARBA" id="ARBA00023264"/>
    </source>
</evidence>
<evidence type="ECO:0000256" key="5">
    <source>
        <dbReference type="ARBA" id="ARBA00022989"/>
    </source>
</evidence>
<feature type="transmembrane region" description="Helical" evidence="10">
    <location>
        <begin position="55"/>
        <end position="74"/>
    </location>
</feature>
<evidence type="ECO:0000256" key="7">
    <source>
        <dbReference type="ARBA" id="ARBA00023136"/>
    </source>
</evidence>
<evidence type="ECO:0000313" key="11">
    <source>
        <dbReference type="EMBL" id="GAI51058.1"/>
    </source>
</evidence>
<comment type="caution">
    <text evidence="11">The sequence shown here is derived from an EMBL/GenBank/DDBJ whole genome shotgun (WGS) entry which is preliminary data.</text>
</comment>
<evidence type="ECO:0000256" key="2">
    <source>
        <dbReference type="ARBA" id="ARBA00022516"/>
    </source>
</evidence>
<protein>
    <recommendedName>
        <fullName evidence="12">Acyl-phosphate glycerol 3-phosphate acyltransferase</fullName>
    </recommendedName>
</protein>
<feature type="non-terminal residue" evidence="11">
    <location>
        <position position="1"/>
    </location>
</feature>
<keyword evidence="7 10" id="KW-0472">Membrane</keyword>
<dbReference type="GO" id="GO:0005886">
    <property type="term" value="C:plasma membrane"/>
    <property type="evidence" value="ECO:0007669"/>
    <property type="project" value="InterPro"/>
</dbReference>
<evidence type="ECO:0000256" key="8">
    <source>
        <dbReference type="ARBA" id="ARBA00023209"/>
    </source>
</evidence>
<keyword evidence="8" id="KW-0594">Phospholipid biosynthesis</keyword>
<keyword evidence="9" id="KW-1208">Phospholipid metabolism</keyword>
<dbReference type="PANTHER" id="PTHR30309:SF0">
    <property type="entry name" value="GLYCEROL-3-PHOSPHATE ACYLTRANSFERASE-RELATED"/>
    <property type="match status" value="1"/>
</dbReference>
<evidence type="ECO:0000256" key="6">
    <source>
        <dbReference type="ARBA" id="ARBA00023098"/>
    </source>
</evidence>
<evidence type="ECO:0000256" key="4">
    <source>
        <dbReference type="ARBA" id="ARBA00022692"/>
    </source>
</evidence>
<feature type="transmembrane region" description="Helical" evidence="10">
    <location>
        <begin position="20"/>
        <end position="43"/>
    </location>
</feature>
<keyword evidence="4 10" id="KW-0812">Transmembrane</keyword>
<feature type="transmembrane region" description="Helical" evidence="10">
    <location>
        <begin position="86"/>
        <end position="114"/>
    </location>
</feature>
<feature type="non-terminal residue" evidence="11">
    <location>
        <position position="148"/>
    </location>
</feature>
<dbReference type="InterPro" id="IPR003811">
    <property type="entry name" value="G3P_acylTferase_PlsY"/>
</dbReference>
<gene>
    <name evidence="11" type="ORF">S06H3_62762</name>
</gene>
<keyword evidence="1" id="KW-1003">Cell membrane</keyword>
<keyword evidence="2" id="KW-0444">Lipid biosynthesis</keyword>
<keyword evidence="5 10" id="KW-1133">Transmembrane helix</keyword>
<keyword evidence="6" id="KW-0443">Lipid metabolism</keyword>